<name>A0A8J6TMZ2_9BACT</name>
<dbReference type="SUPFAM" id="SSF52540">
    <property type="entry name" value="P-loop containing nucleoside triphosphate hydrolases"/>
    <property type="match status" value="1"/>
</dbReference>
<dbReference type="InterPro" id="IPR036390">
    <property type="entry name" value="WH_DNA-bd_sf"/>
</dbReference>
<comment type="caution">
    <text evidence="3">The sequence shown here is derived from an EMBL/GenBank/DDBJ whole genome shotgun (WGS) entry which is preliminary data.</text>
</comment>
<dbReference type="EMBL" id="JACNJH010000174">
    <property type="protein sequence ID" value="MBC8362168.1"/>
    <property type="molecule type" value="Genomic_DNA"/>
</dbReference>
<feature type="non-terminal residue" evidence="3">
    <location>
        <position position="544"/>
    </location>
</feature>
<dbReference type="InterPro" id="IPR036388">
    <property type="entry name" value="WH-like_DNA-bd_sf"/>
</dbReference>
<gene>
    <name evidence="3" type="ORF">H8E23_12315</name>
</gene>
<accession>A0A8J6TMZ2</accession>
<evidence type="ECO:0000313" key="3">
    <source>
        <dbReference type="EMBL" id="MBC8362168.1"/>
    </source>
</evidence>
<proteinExistence type="predicted"/>
<feature type="domain" description="AAA+ ATPase" evidence="2">
    <location>
        <begin position="44"/>
        <end position="215"/>
    </location>
</feature>
<dbReference type="InterPro" id="IPR011990">
    <property type="entry name" value="TPR-like_helical_dom_sf"/>
</dbReference>
<organism evidence="3 4">
    <name type="scientific">Candidatus Desulfatibia profunda</name>
    <dbReference type="NCBI Taxonomy" id="2841695"/>
    <lineage>
        <taxon>Bacteria</taxon>
        <taxon>Pseudomonadati</taxon>
        <taxon>Thermodesulfobacteriota</taxon>
        <taxon>Desulfobacteria</taxon>
        <taxon>Desulfobacterales</taxon>
        <taxon>Desulfobacterales incertae sedis</taxon>
        <taxon>Candidatus Desulfatibia</taxon>
    </lineage>
</organism>
<dbReference type="Gene3D" id="1.10.10.10">
    <property type="entry name" value="Winged helix-like DNA-binding domain superfamily/Winged helix DNA-binding domain"/>
    <property type="match status" value="1"/>
</dbReference>
<protein>
    <recommendedName>
        <fullName evidence="2">AAA+ ATPase domain-containing protein</fullName>
    </recommendedName>
</protein>
<sequence>MKLPGTIKYNPAFLTEKELIQTFAVRHNDFELILEAIRESQENSSQHILVVAPRGAGKTTLVLRVASEIRLNNVFADKWYPVVFPEESYEVCSPGEFWLQALFRIGEQTRKNRWKKAYEDLHKETDEERLRERALSQLMDFADQKKKRLLLVVENLNMLLGQQITSDDAWKLRHTLLNEPRITLIGTATTRFDQLDNSGNAMFELFKIHDLKPLDTEECRTLWESITGQRPSINRIKPIQILTGGSPRLLVIISSFAAKRSFKELMEDLTQLVDEHTEYFKSHLDNLPALERKVFVTLADIWRPATARELAESARIDVNKASAYLQRLISKGAVVVYDQKGRRKWYQLAERMYNIYHLMRRRGEPSSRVRAVVDFMVHFYVDEDLVHLTKNVIEEACRLGPGIYTDHCQFISEILKKPQVEKFREKIIENIPDHIIEALRLEEIQDRQVPVEEQETEVRQKGLTKEEIETGILKQPEDPLALTMLALELIKKHPDRVEEAEAACEKATQIDPDHSHAWETLGYLLHYKLKDFKKAEEAYRRAIE</sequence>
<evidence type="ECO:0000259" key="2">
    <source>
        <dbReference type="SMART" id="SM00382"/>
    </source>
</evidence>
<dbReference type="Pfam" id="PF13181">
    <property type="entry name" value="TPR_8"/>
    <property type="match status" value="1"/>
</dbReference>
<evidence type="ECO:0000313" key="4">
    <source>
        <dbReference type="Proteomes" id="UP000603434"/>
    </source>
</evidence>
<dbReference type="InterPro" id="IPR003593">
    <property type="entry name" value="AAA+_ATPase"/>
</dbReference>
<dbReference type="InterPro" id="IPR027417">
    <property type="entry name" value="P-loop_NTPase"/>
</dbReference>
<reference evidence="3 4" key="1">
    <citation type="submission" date="2020-08" db="EMBL/GenBank/DDBJ databases">
        <title>Bridging the membrane lipid divide: bacteria of the FCB group superphylum have the potential to synthesize archaeal ether lipids.</title>
        <authorList>
            <person name="Villanueva L."/>
            <person name="Von Meijenfeldt F.A.B."/>
            <person name="Westbye A.B."/>
            <person name="Yadav S."/>
            <person name="Hopmans E.C."/>
            <person name="Dutilh B.E."/>
            <person name="Sinninghe Damste J.S."/>
        </authorList>
    </citation>
    <scope>NUCLEOTIDE SEQUENCE [LARGE SCALE GENOMIC DNA]</scope>
    <source>
        <strain evidence="3">NIOZ-UU30</strain>
    </source>
</reference>
<dbReference type="AlphaFoldDB" id="A0A8J6TMZ2"/>
<dbReference type="SMART" id="SM00382">
    <property type="entry name" value="AAA"/>
    <property type="match status" value="1"/>
</dbReference>
<dbReference type="Gene3D" id="3.40.50.300">
    <property type="entry name" value="P-loop containing nucleotide triphosphate hydrolases"/>
    <property type="match status" value="1"/>
</dbReference>
<dbReference type="Proteomes" id="UP000603434">
    <property type="component" value="Unassembled WGS sequence"/>
</dbReference>
<dbReference type="SUPFAM" id="SSF48452">
    <property type="entry name" value="TPR-like"/>
    <property type="match status" value="1"/>
</dbReference>
<dbReference type="InterPro" id="IPR019734">
    <property type="entry name" value="TPR_rpt"/>
</dbReference>
<keyword evidence="1" id="KW-0238">DNA-binding</keyword>
<evidence type="ECO:0000256" key="1">
    <source>
        <dbReference type="ARBA" id="ARBA00023125"/>
    </source>
</evidence>
<dbReference type="SUPFAM" id="SSF46785">
    <property type="entry name" value="Winged helix' DNA-binding domain"/>
    <property type="match status" value="1"/>
</dbReference>
<dbReference type="GO" id="GO:0003677">
    <property type="term" value="F:DNA binding"/>
    <property type="evidence" value="ECO:0007669"/>
    <property type="project" value="UniProtKB-KW"/>
</dbReference>
<dbReference type="Gene3D" id="1.25.40.10">
    <property type="entry name" value="Tetratricopeptide repeat domain"/>
    <property type="match status" value="1"/>
</dbReference>